<reference evidence="2" key="1">
    <citation type="journal article" date="2013" name="Science">
        <title>The Amborella genome and the evolution of flowering plants.</title>
        <authorList>
            <consortium name="Amborella Genome Project"/>
        </authorList>
    </citation>
    <scope>NUCLEOTIDE SEQUENCE [LARGE SCALE GENOMIC DNA]</scope>
</reference>
<evidence type="ECO:0000313" key="1">
    <source>
        <dbReference type="EMBL" id="ERM93853.1"/>
    </source>
</evidence>
<name>W1NEM6_AMBTC</name>
<proteinExistence type="predicted"/>
<dbReference type="EMBL" id="KI397561">
    <property type="protein sequence ID" value="ERM93853.1"/>
    <property type="molecule type" value="Genomic_DNA"/>
</dbReference>
<sequence>MKAVVSAYYHACLLKKVIVVMSIHLHAQLLPCMTTTVHNYCHARPMPNAFEAALDGLSCMKLNEFVLLHVRARHVFSHNALATLWPFVCRRPFSCLSAPGDLSVAYDPSTALRPSGCLRPFGYSRKFATIQLLLSELPMRMSKNH</sequence>
<gene>
    <name evidence="1" type="ORF">AMTR_s00138p00103060</name>
</gene>
<dbReference type="HOGENOM" id="CLU_1789459_0_0_1"/>
<dbReference type="Proteomes" id="UP000017836">
    <property type="component" value="Unassembled WGS sequence"/>
</dbReference>
<keyword evidence="2" id="KW-1185">Reference proteome</keyword>
<protein>
    <submittedName>
        <fullName evidence="1">Uncharacterized protein</fullName>
    </submittedName>
</protein>
<dbReference type="AlphaFoldDB" id="W1NEM6"/>
<evidence type="ECO:0000313" key="2">
    <source>
        <dbReference type="Proteomes" id="UP000017836"/>
    </source>
</evidence>
<accession>W1NEM6</accession>
<dbReference type="Gramene" id="ERM93853">
    <property type="protein sequence ID" value="ERM93853"/>
    <property type="gene ID" value="AMTR_s00138p00103060"/>
</dbReference>
<organism evidence="1 2">
    <name type="scientific">Amborella trichopoda</name>
    <dbReference type="NCBI Taxonomy" id="13333"/>
    <lineage>
        <taxon>Eukaryota</taxon>
        <taxon>Viridiplantae</taxon>
        <taxon>Streptophyta</taxon>
        <taxon>Embryophyta</taxon>
        <taxon>Tracheophyta</taxon>
        <taxon>Spermatophyta</taxon>
        <taxon>Magnoliopsida</taxon>
        <taxon>Amborellales</taxon>
        <taxon>Amborellaceae</taxon>
        <taxon>Amborella</taxon>
    </lineage>
</organism>